<dbReference type="SMART" id="SM00919">
    <property type="entry name" value="Malic_M"/>
    <property type="match status" value="1"/>
</dbReference>
<dbReference type="SUPFAM" id="SSF51735">
    <property type="entry name" value="NAD(P)-binding Rossmann-fold domains"/>
    <property type="match status" value="1"/>
</dbReference>
<dbReference type="InterPro" id="IPR012301">
    <property type="entry name" value="Malic_N_dom"/>
</dbReference>
<dbReference type="PANTHER" id="PTHR43237:SF4">
    <property type="entry name" value="NADP-DEPENDENT MALIC ENZYME"/>
    <property type="match status" value="1"/>
</dbReference>
<proteinExistence type="inferred from homology"/>
<accession>A0A7V4U5E4</accession>
<dbReference type="InterPro" id="IPR002505">
    <property type="entry name" value="PTA_PTB"/>
</dbReference>
<dbReference type="FunFam" id="3.40.50.10380:FF:000003">
    <property type="entry name" value="NADP-dependent malic enzyme"/>
    <property type="match status" value="1"/>
</dbReference>
<evidence type="ECO:0000259" key="11">
    <source>
        <dbReference type="SMART" id="SM00919"/>
    </source>
</evidence>
<comment type="similarity">
    <text evidence="3">In the N-terminal section; belongs to the malic enzymes family.</text>
</comment>
<dbReference type="PIRSF" id="PIRSF036684">
    <property type="entry name" value="ME_PTA"/>
    <property type="match status" value="1"/>
</dbReference>
<dbReference type="GO" id="GO:0016746">
    <property type="term" value="F:acyltransferase activity"/>
    <property type="evidence" value="ECO:0007669"/>
    <property type="project" value="InterPro"/>
</dbReference>
<dbReference type="GO" id="GO:0046872">
    <property type="term" value="F:metal ion binding"/>
    <property type="evidence" value="ECO:0007669"/>
    <property type="project" value="UniProtKB-KW"/>
</dbReference>
<evidence type="ECO:0000256" key="2">
    <source>
        <dbReference type="ARBA" id="ARBA00001946"/>
    </source>
</evidence>
<dbReference type="InterPro" id="IPR042113">
    <property type="entry name" value="P_AcTrfase_dom1"/>
</dbReference>
<dbReference type="CDD" id="cd05311">
    <property type="entry name" value="NAD_bind_2_malic_enz"/>
    <property type="match status" value="1"/>
</dbReference>
<dbReference type="GO" id="GO:0006108">
    <property type="term" value="P:malate metabolic process"/>
    <property type="evidence" value="ECO:0007669"/>
    <property type="project" value="InterPro"/>
</dbReference>
<evidence type="ECO:0000256" key="1">
    <source>
        <dbReference type="ARBA" id="ARBA00001936"/>
    </source>
</evidence>
<dbReference type="GO" id="GO:0016616">
    <property type="term" value="F:oxidoreductase activity, acting on the CH-OH group of donors, NAD or NADP as acceptor"/>
    <property type="evidence" value="ECO:0007669"/>
    <property type="project" value="InterPro"/>
</dbReference>
<name>A0A7V4U5E4_CALAY</name>
<reference evidence="13" key="1">
    <citation type="journal article" date="2020" name="mSystems">
        <title>Genome- and Community-Level Interaction Insights into Carbon Utilization and Element Cycling Functions of Hydrothermarchaeota in Hydrothermal Sediment.</title>
        <authorList>
            <person name="Zhou Z."/>
            <person name="Liu Y."/>
            <person name="Xu W."/>
            <person name="Pan J."/>
            <person name="Luo Z.H."/>
            <person name="Li M."/>
        </authorList>
    </citation>
    <scope>NUCLEOTIDE SEQUENCE [LARGE SCALE GENOMIC DNA]</scope>
    <source>
        <strain evidence="13">HyVt-577</strain>
    </source>
</reference>
<feature type="domain" description="Malic enzyme N-terminal" evidence="12">
    <location>
        <begin position="16"/>
        <end position="149"/>
    </location>
</feature>
<dbReference type="Gene3D" id="3.40.50.10950">
    <property type="match status" value="1"/>
</dbReference>
<evidence type="ECO:0000256" key="8">
    <source>
        <dbReference type="PIRSR" id="PIRSR036684-1"/>
    </source>
</evidence>
<feature type="active site" description="Proton acceptor" evidence="8">
    <location>
        <position position="92"/>
    </location>
</feature>
<evidence type="ECO:0000256" key="9">
    <source>
        <dbReference type="PIRSR" id="PIRSR036684-2"/>
    </source>
</evidence>
<dbReference type="SUPFAM" id="SSF53223">
    <property type="entry name" value="Aminoacid dehydrogenase-like, N-terminal domain"/>
    <property type="match status" value="1"/>
</dbReference>
<keyword evidence="5 9" id="KW-0479">Metal-binding</keyword>
<evidence type="ECO:0000256" key="5">
    <source>
        <dbReference type="ARBA" id="ARBA00022723"/>
    </source>
</evidence>
<dbReference type="FunFam" id="3.40.50.720:FF:000095">
    <property type="entry name" value="NADP-dependent malic enzyme"/>
    <property type="match status" value="1"/>
</dbReference>
<dbReference type="Gene3D" id="3.40.50.10380">
    <property type="entry name" value="Malic enzyme, N-terminal domain"/>
    <property type="match status" value="1"/>
</dbReference>
<evidence type="ECO:0000256" key="3">
    <source>
        <dbReference type="ARBA" id="ARBA00007686"/>
    </source>
</evidence>
<dbReference type="Pfam" id="PF01515">
    <property type="entry name" value="PTA_PTB"/>
    <property type="match status" value="1"/>
</dbReference>
<keyword evidence="7" id="KW-0511">Multifunctional enzyme</keyword>
<feature type="binding site" evidence="10">
    <location>
        <position position="285"/>
    </location>
    <ligand>
        <name>a divalent metal cation</name>
        <dbReference type="ChEBI" id="CHEBI:60240"/>
    </ligand>
</feature>
<dbReference type="SMART" id="SM01274">
    <property type="entry name" value="malic"/>
    <property type="match status" value="1"/>
</dbReference>
<dbReference type="Gene3D" id="3.40.50.10750">
    <property type="entry name" value="Isocitrate/Isopropylmalate dehydrogenase-like"/>
    <property type="match status" value="1"/>
</dbReference>
<dbReference type="GO" id="GO:0051287">
    <property type="term" value="F:NAD binding"/>
    <property type="evidence" value="ECO:0007669"/>
    <property type="project" value="InterPro"/>
</dbReference>
<evidence type="ECO:0000259" key="12">
    <source>
        <dbReference type="SMART" id="SM01274"/>
    </source>
</evidence>
<evidence type="ECO:0000256" key="7">
    <source>
        <dbReference type="ARBA" id="ARBA00023268"/>
    </source>
</evidence>
<dbReference type="AlphaFoldDB" id="A0A7V4U5E4"/>
<evidence type="ECO:0000313" key="13">
    <source>
        <dbReference type="EMBL" id="HGY57204.1"/>
    </source>
</evidence>
<gene>
    <name evidence="13" type="ORF">ENK44_15960</name>
</gene>
<dbReference type="PANTHER" id="PTHR43237">
    <property type="entry name" value="NADP-DEPENDENT MALIC ENZYME"/>
    <property type="match status" value="1"/>
</dbReference>
<dbReference type="EMBL" id="DRQG01000149">
    <property type="protein sequence ID" value="HGY57204.1"/>
    <property type="molecule type" value="Genomic_DNA"/>
</dbReference>
<protein>
    <submittedName>
        <fullName evidence="13">NADP-dependent malic enzyme</fullName>
    </submittedName>
</protein>
<feature type="binding site" evidence="9">
    <location>
        <position position="134"/>
    </location>
    <ligand>
        <name>a divalent metal cation</name>
        <dbReference type="ChEBI" id="CHEBI:60240"/>
    </ligand>
</feature>
<dbReference type="InterPro" id="IPR036291">
    <property type="entry name" value="NAD(P)-bd_dom_sf"/>
</dbReference>
<dbReference type="InterPro" id="IPR045213">
    <property type="entry name" value="Malic_NAD-bd_bact_type"/>
</dbReference>
<dbReference type="InterPro" id="IPR051674">
    <property type="entry name" value="Malate_Decarboxylase"/>
</dbReference>
<evidence type="ECO:0000256" key="10">
    <source>
        <dbReference type="PIRSR" id="PIRSR036684-3"/>
    </source>
</evidence>
<organism evidence="13">
    <name type="scientific">Caldithrix abyssi</name>
    <dbReference type="NCBI Taxonomy" id="187145"/>
    <lineage>
        <taxon>Bacteria</taxon>
        <taxon>Pseudomonadati</taxon>
        <taxon>Calditrichota</taxon>
        <taxon>Calditrichia</taxon>
        <taxon>Calditrichales</taxon>
        <taxon>Calditrichaceae</taxon>
        <taxon>Caldithrix</taxon>
    </lineage>
</organism>
<sequence>MIRKEDALRYHSEGRKGKIEVASTKPCITQRDLSMAYTPGVAEPCREIHKNVDKVYEYTAKGNLVAVVSNGTAVLGLGDIGPEAGKPVMEGKGVLFKRFADIDVFDIELATKDPDEIIQTVKLLEPTFGGINLEDIKAPECFYIEEKLIEMMDIPVFHDDQHGTAIISGAALLNALELQNKKIDEVKVVFSGAGAAGIACANLYISLGVKKENLYLVDSKGLVYKGRTAGMNPYKERLANGDAPASLADVMKGADVFAGVSVANLVTKDMVKTMADRPIIMAMANPDPEISYPDAISVRDDIIMATGRSDYPNQVNNVLGFPFIFRGALDVQARAINMEMKKAAVKALADLAKEDVPDSVIRAYSGETIHFGKDYIIPKPFDPRVLTWEALAVAKAAVESGVARREIKNWDDYRYELESRLGRSNEIMRPVINHAKKLKKRLVFPEGEEVQILRATQILLDEDIAQPILIGNENKIRALAEENDLIIKGAQIVDVDKFERLDEYAMEMFKLRQRKGMTLSACNRQLIHYPNTLGVMMVKMGDADAMLSGVNHYYPEVIRPALQILEVEKENKIVAGLYAMILKNEVIFFADTTVNIDPSAETLAQTAILSADEIKRLFNVEPKIAMLSYSNFGSARYPSSIKVSEATRLVKEKRPDLEIDGEMQVDIALDVELRERNYSFSDLKGRANLLIFPNLDSGNIAYKLMARLGGAEAIGPILIGLEKSVHVLQRHSDVDTIVRMSAIACVDAD</sequence>
<dbReference type="GO" id="GO:0004470">
    <property type="term" value="F:malic enzyme activity"/>
    <property type="evidence" value="ECO:0007669"/>
    <property type="project" value="InterPro"/>
</dbReference>
<dbReference type="Proteomes" id="UP000885779">
    <property type="component" value="Unassembled WGS sequence"/>
</dbReference>
<feature type="binding site" evidence="10">
    <location>
        <begin position="74"/>
        <end position="81"/>
    </location>
    <ligand>
        <name>NADP(+)</name>
        <dbReference type="ChEBI" id="CHEBI:58349"/>
    </ligand>
</feature>
<dbReference type="InterPro" id="IPR012188">
    <property type="entry name" value="ME_PTA"/>
</dbReference>
<dbReference type="Pfam" id="PF00390">
    <property type="entry name" value="malic"/>
    <property type="match status" value="1"/>
</dbReference>
<comment type="similarity">
    <text evidence="4">In the C-terminal section; belongs to the phosphate acetyltransferase and butyryltransferase family.</text>
</comment>
<evidence type="ECO:0000256" key="4">
    <source>
        <dbReference type="ARBA" id="ARBA00008756"/>
    </source>
</evidence>
<comment type="cofactor">
    <cofactor evidence="2">
        <name>Mg(2+)</name>
        <dbReference type="ChEBI" id="CHEBI:18420"/>
    </cofactor>
</comment>
<dbReference type="Gene3D" id="3.40.50.720">
    <property type="entry name" value="NAD(P)-binding Rossmann-like Domain"/>
    <property type="match status" value="1"/>
</dbReference>
<dbReference type="InterPro" id="IPR046346">
    <property type="entry name" value="Aminoacid_DH-like_N_sf"/>
</dbReference>
<comment type="cofactor">
    <cofactor evidence="1">
        <name>Mn(2+)</name>
        <dbReference type="ChEBI" id="CHEBI:29035"/>
    </cofactor>
</comment>
<feature type="domain" description="Malic enzyme NAD-binding" evidence="11">
    <location>
        <begin position="161"/>
        <end position="398"/>
    </location>
</feature>
<feature type="binding site" evidence="9">
    <location>
        <position position="135"/>
    </location>
    <ligand>
        <name>a divalent metal cation</name>
        <dbReference type="ChEBI" id="CHEBI:60240"/>
    </ligand>
</feature>
<dbReference type="InterPro" id="IPR042112">
    <property type="entry name" value="P_AcTrfase_dom2"/>
</dbReference>
<dbReference type="InterPro" id="IPR037062">
    <property type="entry name" value="Malic_N_dom_sf"/>
</dbReference>
<dbReference type="InterPro" id="IPR012302">
    <property type="entry name" value="Malic_NAD-bd"/>
</dbReference>
<keyword evidence="10" id="KW-0521">NADP</keyword>
<dbReference type="Pfam" id="PF03949">
    <property type="entry name" value="Malic_M"/>
    <property type="match status" value="1"/>
</dbReference>
<comment type="caution">
    <text evidence="13">The sequence shown here is derived from an EMBL/GenBank/DDBJ whole genome shotgun (WGS) entry which is preliminary data.</text>
</comment>
<feature type="binding site" evidence="10">
    <location>
        <position position="160"/>
    </location>
    <ligand>
        <name>a divalent metal cation</name>
        <dbReference type="ChEBI" id="CHEBI:60240"/>
    </ligand>
</feature>
<evidence type="ECO:0000256" key="6">
    <source>
        <dbReference type="ARBA" id="ARBA00023002"/>
    </source>
</evidence>
<keyword evidence="6" id="KW-0560">Oxidoreductase</keyword>
<dbReference type="SUPFAM" id="SSF53659">
    <property type="entry name" value="Isocitrate/Isopropylmalate dehydrogenase-like"/>
    <property type="match status" value="1"/>
</dbReference>